<dbReference type="Proteomes" id="UP001489509">
    <property type="component" value="Unassembled WGS sequence"/>
</dbReference>
<keyword evidence="1" id="KW-0472">Membrane</keyword>
<protein>
    <submittedName>
        <fullName evidence="3">ABC transporter permease</fullName>
    </submittedName>
</protein>
<feature type="transmembrane region" description="Helical" evidence="1">
    <location>
        <begin position="294"/>
        <end position="317"/>
    </location>
</feature>
<evidence type="ECO:0000313" key="4">
    <source>
        <dbReference type="Proteomes" id="UP001489509"/>
    </source>
</evidence>
<dbReference type="EMBL" id="JBBMFD010000001">
    <property type="protein sequence ID" value="MEQ2439312.1"/>
    <property type="molecule type" value="Genomic_DNA"/>
</dbReference>
<reference evidence="3 4" key="1">
    <citation type="submission" date="2024-03" db="EMBL/GenBank/DDBJ databases">
        <title>Human intestinal bacterial collection.</title>
        <authorList>
            <person name="Pauvert C."/>
            <person name="Hitch T.C.A."/>
            <person name="Clavel T."/>
        </authorList>
    </citation>
    <scope>NUCLEOTIDE SEQUENCE [LARGE SCALE GENOMIC DNA]</scope>
    <source>
        <strain evidence="3 4">CLA-JM-H44</strain>
    </source>
</reference>
<evidence type="ECO:0000313" key="3">
    <source>
        <dbReference type="EMBL" id="MEQ2439312.1"/>
    </source>
</evidence>
<evidence type="ECO:0000256" key="1">
    <source>
        <dbReference type="SAM" id="Phobius"/>
    </source>
</evidence>
<feature type="transmembrane region" description="Helical" evidence="1">
    <location>
        <begin position="245"/>
        <end position="267"/>
    </location>
</feature>
<evidence type="ECO:0000259" key="2">
    <source>
        <dbReference type="Pfam" id="PF12704"/>
    </source>
</evidence>
<comment type="caution">
    <text evidence="3">The sequence shown here is derived from an EMBL/GenBank/DDBJ whole genome shotgun (WGS) entry which is preliminary data.</text>
</comment>
<organism evidence="3 4">
    <name type="scientific">Solibaculum intestinale</name>
    <dbReference type="NCBI Taxonomy" id="3133165"/>
    <lineage>
        <taxon>Bacteria</taxon>
        <taxon>Bacillati</taxon>
        <taxon>Bacillota</taxon>
        <taxon>Clostridia</taxon>
        <taxon>Eubacteriales</taxon>
        <taxon>Oscillospiraceae</taxon>
        <taxon>Solibaculum</taxon>
    </lineage>
</organism>
<proteinExistence type="predicted"/>
<feature type="transmembrane region" description="Helical" evidence="1">
    <location>
        <begin position="357"/>
        <end position="380"/>
    </location>
</feature>
<dbReference type="Pfam" id="PF12704">
    <property type="entry name" value="MacB_PCD"/>
    <property type="match status" value="1"/>
</dbReference>
<gene>
    <name evidence="3" type="ORF">WMO26_00550</name>
</gene>
<keyword evidence="1" id="KW-1133">Transmembrane helix</keyword>
<feature type="domain" description="MacB-like periplasmic core" evidence="2">
    <location>
        <begin position="22"/>
        <end position="192"/>
    </location>
</feature>
<keyword evidence="4" id="KW-1185">Reference proteome</keyword>
<accession>A0ABV1DW78</accession>
<dbReference type="RefSeq" id="WP_349217589.1">
    <property type="nucleotide sequence ID" value="NZ_JBBMFD010000001.1"/>
</dbReference>
<sequence>MRYPLAREDRTRLIKAGVWLMVFVLLVCAGSNITSTAAEILPKAREYKILSSAQEGFTVKEALKSEETLEQAGITVFSSQKGKLTGENGVELSVTQKVTDDRYADVYGLSLLRGTYFVSKGIESMDRFAVISDKAALALFKSLDVVGHEVNINQIRYTVIGVYEHNRSLLYDLSSDGNDTVFVPMSSQASVMGKMPVNLAAPLQGTDHLQDTISAVQEILGAKIAGYQMEDLTQATRVMEQNTQILWFIVGITAGILLLRIGLDLLIRFTKDIRKRRQQTEPSPFWTKEQVSRLAVGTGLLLFTGVIWSLVSFSPYIPPQYLPKDNIFDLRHYWQQFLNLIHTRNAGVTGYDFYGNIAFYGIVIHGVLLPVAVFAFFACIRSIRKAAVRFLRKDTQKK</sequence>
<name>A0ABV1DW78_9FIRM</name>
<keyword evidence="1" id="KW-0812">Transmembrane</keyword>
<dbReference type="InterPro" id="IPR025857">
    <property type="entry name" value="MacB_PCD"/>
</dbReference>